<proteinExistence type="predicted"/>
<accession>A0A1H4ZTG0</accession>
<reference evidence="4" key="1">
    <citation type="submission" date="2016-10" db="EMBL/GenBank/DDBJ databases">
        <authorList>
            <person name="Varghese N."/>
            <person name="Submissions S."/>
        </authorList>
    </citation>
    <scope>NUCLEOTIDE SEQUENCE [LARGE SCALE GENOMIC DNA]</scope>
    <source>
        <strain evidence="4">DSM 9751</strain>
    </source>
</reference>
<evidence type="ECO:0000256" key="1">
    <source>
        <dbReference type="SAM" id="Coils"/>
    </source>
</evidence>
<feature type="compositionally biased region" description="Low complexity" evidence="2">
    <location>
        <begin position="91"/>
        <end position="101"/>
    </location>
</feature>
<keyword evidence="1" id="KW-0175">Coiled coil</keyword>
<gene>
    <name evidence="3" type="ORF">SAMN05216178_6798</name>
</gene>
<feature type="coiled-coil region" evidence="1">
    <location>
        <begin position="53"/>
        <end position="87"/>
    </location>
</feature>
<feature type="coiled-coil region" evidence="1">
    <location>
        <begin position="168"/>
        <end position="195"/>
    </location>
</feature>
<protein>
    <recommendedName>
        <fullName evidence="5">SPOR domain-containing protein</fullName>
    </recommendedName>
</protein>
<feature type="region of interest" description="Disordered" evidence="2">
    <location>
        <begin position="87"/>
        <end position="107"/>
    </location>
</feature>
<evidence type="ECO:0008006" key="5">
    <source>
        <dbReference type="Google" id="ProtNLM"/>
    </source>
</evidence>
<name>A0A1H4ZTG0_9PSED</name>
<dbReference type="AlphaFoldDB" id="A0A1H4ZTG0"/>
<dbReference type="RefSeq" id="WP_143038362.1">
    <property type="nucleotide sequence ID" value="NZ_FNTJ01000003.1"/>
</dbReference>
<evidence type="ECO:0000313" key="4">
    <source>
        <dbReference type="Proteomes" id="UP000198982"/>
    </source>
</evidence>
<dbReference type="EMBL" id="FNTJ01000003">
    <property type="protein sequence ID" value="SED32751.1"/>
    <property type="molecule type" value="Genomic_DNA"/>
</dbReference>
<evidence type="ECO:0000256" key="2">
    <source>
        <dbReference type="SAM" id="MobiDB-lite"/>
    </source>
</evidence>
<evidence type="ECO:0000313" key="3">
    <source>
        <dbReference type="EMBL" id="SED32751.1"/>
    </source>
</evidence>
<dbReference type="PROSITE" id="PS51257">
    <property type="entry name" value="PROKAR_LIPOPROTEIN"/>
    <property type="match status" value="1"/>
</dbReference>
<keyword evidence="4" id="KW-1185">Reference proteome</keyword>
<organism evidence="3 4">
    <name type="scientific">Pseudomonas saponiphila</name>
    <dbReference type="NCBI Taxonomy" id="556534"/>
    <lineage>
        <taxon>Bacteria</taxon>
        <taxon>Pseudomonadati</taxon>
        <taxon>Pseudomonadota</taxon>
        <taxon>Gammaproteobacteria</taxon>
        <taxon>Pseudomonadales</taxon>
        <taxon>Pseudomonadaceae</taxon>
        <taxon>Pseudomonas</taxon>
    </lineage>
</organism>
<dbReference type="Proteomes" id="UP000198982">
    <property type="component" value="Unassembled WGS sequence"/>
</dbReference>
<sequence>MKTPYLLTVLAASIALSGCSTGKKPAELALEPQSQYDQRYQDGLAPQRYTEAQILYQRQMNEFQGQIDTLEKQRRALEQGLANAAYENDLSPAPASSSEAARVGEFQDASRKTQAKIAKADSELAVRKALLENERDAELLDAQRKATEKLAAIETEYSSLVSSAEKSTRDLIDSRSRQEEELQRATQKLRSQENEILESQRFQLAVENATKVTNARGTMASAEQELVSTKARFETEIANLEQQLASLRARASQEIALKEAQVATAKTEVDRLVSVGEMLKQQKVQSAEPSLAKSEEFNRFVREQESRLAEQKNEIEARKQARIAEVKNGLAAEQNLITSRARTKLAGIESVATIEKSSVVAPVITGRRVYADESVRPSAPTAPAPVAQSAAKPLASAVASKPVTITTFKPKLEPAIEPGREPQDVVIAGGTTNAVASAGAPVVEQVKTREVFDVLYTYTDKPSWEKFQLYLKAYGVNDFLASRNSKKGEWYIYAGRYYDEASAARKVLELNMKTSTNHAKVIRKEIPR</sequence>
<feature type="coiled-coil region" evidence="1">
    <location>
        <begin position="223"/>
        <end position="268"/>
    </location>
</feature>